<reference evidence="2" key="1">
    <citation type="journal article" date="2019" name="Int. J. Syst. Evol. Microbiol.">
        <title>The Global Catalogue of Microorganisms (GCM) 10K type strain sequencing project: providing services to taxonomists for standard genome sequencing and annotation.</title>
        <authorList>
            <consortium name="The Broad Institute Genomics Platform"/>
            <consortium name="The Broad Institute Genome Sequencing Center for Infectious Disease"/>
            <person name="Wu L."/>
            <person name="Ma J."/>
        </authorList>
    </citation>
    <scope>NUCLEOTIDE SEQUENCE [LARGE SCALE GENOMIC DNA]</scope>
    <source>
        <strain evidence="2">TISTR 2562</strain>
    </source>
</reference>
<dbReference type="InterPro" id="IPR029068">
    <property type="entry name" value="Glyas_Bleomycin-R_OHBP_Dase"/>
</dbReference>
<dbReference type="EMBL" id="JBHUMP010000002">
    <property type="protein sequence ID" value="MFD2738789.1"/>
    <property type="molecule type" value="Genomic_DNA"/>
</dbReference>
<sequence length="114" mass="12328">MPIEKIFAQLACRDLAQSICWFEQLFDRSPDARPMAGLAEWHHGDGAGLQIFEDEAHAGSGTLTLIMRDLRGEHARLADAGLAPPAIEAADTTSLIRLRDPDGNLVVLAQPGRA</sequence>
<dbReference type="CDD" id="cd06587">
    <property type="entry name" value="VOC"/>
    <property type="match status" value="1"/>
</dbReference>
<proteinExistence type="predicted"/>
<dbReference type="RefSeq" id="WP_386371798.1">
    <property type="nucleotide sequence ID" value="NZ_JBHUMP010000002.1"/>
</dbReference>
<organism evidence="1 2">
    <name type="scientific">Sulfitobacter aestuarii</name>
    <dbReference type="NCBI Taxonomy" id="2161676"/>
    <lineage>
        <taxon>Bacteria</taxon>
        <taxon>Pseudomonadati</taxon>
        <taxon>Pseudomonadota</taxon>
        <taxon>Alphaproteobacteria</taxon>
        <taxon>Rhodobacterales</taxon>
        <taxon>Roseobacteraceae</taxon>
        <taxon>Sulfitobacter</taxon>
    </lineage>
</organism>
<dbReference type="SUPFAM" id="SSF54593">
    <property type="entry name" value="Glyoxalase/Bleomycin resistance protein/Dihydroxybiphenyl dioxygenase"/>
    <property type="match status" value="1"/>
</dbReference>
<evidence type="ECO:0000313" key="1">
    <source>
        <dbReference type="EMBL" id="MFD2738789.1"/>
    </source>
</evidence>
<accession>A0ABW5U1H4</accession>
<name>A0ABW5U1H4_9RHOB</name>
<keyword evidence="2" id="KW-1185">Reference proteome</keyword>
<evidence type="ECO:0000313" key="2">
    <source>
        <dbReference type="Proteomes" id="UP001597474"/>
    </source>
</evidence>
<gene>
    <name evidence="1" type="ORF">ACFSUD_04320</name>
</gene>
<dbReference type="Proteomes" id="UP001597474">
    <property type="component" value="Unassembled WGS sequence"/>
</dbReference>
<comment type="caution">
    <text evidence="1">The sequence shown here is derived from an EMBL/GenBank/DDBJ whole genome shotgun (WGS) entry which is preliminary data.</text>
</comment>
<protein>
    <submittedName>
        <fullName evidence="1">VOC family protein</fullName>
    </submittedName>
</protein>
<dbReference type="Gene3D" id="3.10.180.10">
    <property type="entry name" value="2,3-Dihydroxybiphenyl 1,2-Dioxygenase, domain 1"/>
    <property type="match status" value="1"/>
</dbReference>